<organism evidence="3 4">
    <name type="scientific">Chara braunii</name>
    <name type="common">Braun's stonewort</name>
    <dbReference type="NCBI Taxonomy" id="69332"/>
    <lineage>
        <taxon>Eukaryota</taxon>
        <taxon>Viridiplantae</taxon>
        <taxon>Streptophyta</taxon>
        <taxon>Charophyceae</taxon>
        <taxon>Charales</taxon>
        <taxon>Characeae</taxon>
        <taxon>Chara</taxon>
    </lineage>
</organism>
<sequence length="444" mass="48062">MAEGHSSTPHCAQHLSFHSDVAPRDNCRVGSSGLSPITSADHVANASPTQRGGAATTPPVSDVAGGAGGSSSSPAGHGSPYSPSVASQHHVPSEYLINRLIRDIEDGISPAHNAADTAAADNVGGNAAAPSRTPPHQSGDLTPVNRTPTRAGGRGQSSQSPSGVVREARTSPAARPQGQQVLMIEGTEAYGRAGVKGNFWKFVELCMKEKGYNRDHEQCKNKFNQVIEYYRKLKCHERWSGLPSYRDMNSTRRKKYKVDFVLRRSWYDIIHSVEKDMDSINLTYLRDGGDDPLQHKDIDDMGDADGETEGPSEDPGGGSRVASGGSRSTTFEPTLEKRKRVFSNAREASVQAVTSAMRDHTTALTRSNRECAKMQCDTTRDVAKQQAELATQLMQQDLAGRERVATIVGDRVESGYNRLADAILMMGSRRRSHSSNDPRSSESE</sequence>
<dbReference type="InterPro" id="IPR044822">
    <property type="entry name" value="Myb_DNA-bind_4"/>
</dbReference>
<dbReference type="Pfam" id="PF13837">
    <property type="entry name" value="Myb_DNA-bind_4"/>
    <property type="match status" value="1"/>
</dbReference>
<dbReference type="Gene3D" id="1.10.10.60">
    <property type="entry name" value="Homeodomain-like"/>
    <property type="match status" value="1"/>
</dbReference>
<keyword evidence="4" id="KW-1185">Reference proteome</keyword>
<feature type="region of interest" description="Disordered" evidence="1">
    <location>
        <begin position="38"/>
        <end position="87"/>
    </location>
</feature>
<reference evidence="3 4" key="1">
    <citation type="journal article" date="2018" name="Cell">
        <title>The Chara Genome: Secondary Complexity and Implications for Plant Terrestrialization.</title>
        <authorList>
            <person name="Nishiyama T."/>
            <person name="Sakayama H."/>
            <person name="Vries J.D."/>
            <person name="Buschmann H."/>
            <person name="Saint-Marcoux D."/>
            <person name="Ullrich K.K."/>
            <person name="Haas F.B."/>
            <person name="Vanderstraeten L."/>
            <person name="Becker D."/>
            <person name="Lang D."/>
            <person name="Vosolsobe S."/>
            <person name="Rombauts S."/>
            <person name="Wilhelmsson P.K.I."/>
            <person name="Janitza P."/>
            <person name="Kern R."/>
            <person name="Heyl A."/>
            <person name="Rumpler F."/>
            <person name="Villalobos L.I.A.C."/>
            <person name="Clay J.M."/>
            <person name="Skokan R."/>
            <person name="Toyoda A."/>
            <person name="Suzuki Y."/>
            <person name="Kagoshima H."/>
            <person name="Schijlen E."/>
            <person name="Tajeshwar N."/>
            <person name="Catarino B."/>
            <person name="Hetherington A.J."/>
            <person name="Saltykova A."/>
            <person name="Bonnot C."/>
            <person name="Breuninger H."/>
            <person name="Symeonidi A."/>
            <person name="Radhakrishnan G.V."/>
            <person name="Van Nieuwerburgh F."/>
            <person name="Deforce D."/>
            <person name="Chang C."/>
            <person name="Karol K.G."/>
            <person name="Hedrich R."/>
            <person name="Ulvskov P."/>
            <person name="Glockner G."/>
            <person name="Delwiche C.F."/>
            <person name="Petrasek J."/>
            <person name="Van de Peer Y."/>
            <person name="Friml J."/>
            <person name="Beilby M."/>
            <person name="Dolan L."/>
            <person name="Kohara Y."/>
            <person name="Sugano S."/>
            <person name="Fujiyama A."/>
            <person name="Delaux P.-M."/>
            <person name="Quint M."/>
            <person name="TheiBen G."/>
            <person name="Hagemann M."/>
            <person name="Harholt J."/>
            <person name="Dunand C."/>
            <person name="Zachgo S."/>
            <person name="Langdale J."/>
            <person name="Maumus F."/>
            <person name="Straeten D.V.D."/>
            <person name="Gould S.B."/>
            <person name="Rensing S.A."/>
        </authorList>
    </citation>
    <scope>NUCLEOTIDE SEQUENCE [LARGE SCALE GENOMIC DNA]</scope>
    <source>
        <strain evidence="3 4">S276</strain>
    </source>
</reference>
<feature type="region of interest" description="Disordered" evidence="1">
    <location>
        <begin position="291"/>
        <end position="336"/>
    </location>
</feature>
<feature type="compositionally biased region" description="Low complexity" evidence="1">
    <location>
        <begin position="70"/>
        <end position="84"/>
    </location>
</feature>
<evidence type="ECO:0000256" key="1">
    <source>
        <dbReference type="SAM" id="MobiDB-lite"/>
    </source>
</evidence>
<dbReference type="EMBL" id="BFEA01000431">
    <property type="protein sequence ID" value="GBG83176.1"/>
    <property type="molecule type" value="Genomic_DNA"/>
</dbReference>
<feature type="domain" description="Myb/SANT-like DNA-binding" evidence="2">
    <location>
        <begin position="196"/>
        <end position="249"/>
    </location>
</feature>
<dbReference type="Gramene" id="GBG83176">
    <property type="protein sequence ID" value="GBG83176"/>
    <property type="gene ID" value="CBR_g36792"/>
</dbReference>
<protein>
    <recommendedName>
        <fullName evidence="2">Myb/SANT-like DNA-binding domain-containing protein</fullName>
    </recommendedName>
</protein>
<feature type="region of interest" description="Disordered" evidence="1">
    <location>
        <begin position="121"/>
        <end position="180"/>
    </location>
</feature>
<feature type="compositionally biased region" description="Low complexity" evidence="1">
    <location>
        <begin position="156"/>
        <end position="165"/>
    </location>
</feature>
<feature type="compositionally biased region" description="Polar residues" evidence="1">
    <location>
        <begin position="134"/>
        <end position="148"/>
    </location>
</feature>
<comment type="caution">
    <text evidence="3">The sequence shown here is derived from an EMBL/GenBank/DDBJ whole genome shotgun (WGS) entry which is preliminary data.</text>
</comment>
<feature type="compositionally biased region" description="Acidic residues" evidence="1">
    <location>
        <begin position="300"/>
        <end position="312"/>
    </location>
</feature>
<dbReference type="AlphaFoldDB" id="A0A388LLG3"/>
<evidence type="ECO:0000313" key="3">
    <source>
        <dbReference type="EMBL" id="GBG83176.1"/>
    </source>
</evidence>
<evidence type="ECO:0000259" key="2">
    <source>
        <dbReference type="Pfam" id="PF13837"/>
    </source>
</evidence>
<dbReference type="Proteomes" id="UP000265515">
    <property type="component" value="Unassembled WGS sequence"/>
</dbReference>
<proteinExistence type="predicted"/>
<evidence type="ECO:0000313" key="4">
    <source>
        <dbReference type="Proteomes" id="UP000265515"/>
    </source>
</evidence>
<gene>
    <name evidence="3" type="ORF">CBR_g36792</name>
</gene>
<name>A0A388LLG3_CHABU</name>
<accession>A0A388LLG3</accession>